<reference evidence="2" key="2">
    <citation type="submission" date="2020-09" db="EMBL/GenBank/DDBJ databases">
        <authorList>
            <person name="Sun Q."/>
            <person name="Kim S."/>
        </authorList>
    </citation>
    <scope>NUCLEOTIDE SEQUENCE</scope>
    <source>
        <strain evidence="2">KCTC 32020</strain>
    </source>
</reference>
<evidence type="ECO:0000313" key="2">
    <source>
        <dbReference type="EMBL" id="GHE25886.1"/>
    </source>
</evidence>
<organism evidence="2 3">
    <name type="scientific">Vulcaniibacterium thermophilum</name>
    <dbReference type="NCBI Taxonomy" id="1169913"/>
    <lineage>
        <taxon>Bacteria</taxon>
        <taxon>Pseudomonadati</taxon>
        <taxon>Pseudomonadota</taxon>
        <taxon>Gammaproteobacteria</taxon>
        <taxon>Lysobacterales</taxon>
        <taxon>Lysobacteraceae</taxon>
        <taxon>Vulcaniibacterium</taxon>
    </lineage>
</organism>
<accession>A0A919D9G7</accession>
<evidence type="ECO:0000259" key="1">
    <source>
        <dbReference type="Pfam" id="PF01814"/>
    </source>
</evidence>
<dbReference type="OrthoDB" id="5654170at2"/>
<dbReference type="GO" id="GO:0006879">
    <property type="term" value="P:intracellular iron ion homeostasis"/>
    <property type="evidence" value="ECO:0007669"/>
    <property type="project" value="InterPro"/>
</dbReference>
<comment type="caution">
    <text evidence="2">The sequence shown here is derived from an EMBL/GenBank/DDBJ whole genome shotgun (WGS) entry which is preliminary data.</text>
</comment>
<name>A0A919D9G7_9GAMM</name>
<gene>
    <name evidence="2" type="ORF">GCM10007167_03590</name>
</gene>
<dbReference type="EMBL" id="BNCF01000001">
    <property type="protein sequence ID" value="GHE25886.1"/>
    <property type="molecule type" value="Genomic_DNA"/>
</dbReference>
<reference evidence="2" key="1">
    <citation type="journal article" date="2014" name="Int. J. Syst. Evol. Microbiol.">
        <title>Complete genome sequence of Corynebacterium casei LMG S-19264T (=DSM 44701T), isolated from a smear-ripened cheese.</title>
        <authorList>
            <consortium name="US DOE Joint Genome Institute (JGI-PGF)"/>
            <person name="Walter F."/>
            <person name="Albersmeier A."/>
            <person name="Kalinowski J."/>
            <person name="Ruckert C."/>
        </authorList>
    </citation>
    <scope>NUCLEOTIDE SEQUENCE</scope>
    <source>
        <strain evidence="2">KCTC 32020</strain>
    </source>
</reference>
<feature type="domain" description="Hemerythrin-like" evidence="1">
    <location>
        <begin position="8"/>
        <end position="133"/>
    </location>
</feature>
<evidence type="ECO:0000313" key="3">
    <source>
        <dbReference type="Proteomes" id="UP000636453"/>
    </source>
</evidence>
<dbReference type="AlphaFoldDB" id="A0A919D9G7"/>
<dbReference type="RefSeq" id="WP_146472520.1">
    <property type="nucleotide sequence ID" value="NZ_BNCF01000001.1"/>
</dbReference>
<dbReference type="Gene3D" id="1.20.120.520">
    <property type="entry name" value="nmb1532 protein domain like"/>
    <property type="match status" value="1"/>
</dbReference>
<protein>
    <recommendedName>
        <fullName evidence="1">Hemerythrin-like domain-containing protein</fullName>
    </recommendedName>
</protein>
<keyword evidence="3" id="KW-1185">Reference proteome</keyword>
<proteinExistence type="predicted"/>
<dbReference type="InterPro" id="IPR045808">
    <property type="entry name" value="Hr_FBXL5"/>
</dbReference>
<dbReference type="Pfam" id="PF01814">
    <property type="entry name" value="Hemerythrin"/>
    <property type="match status" value="1"/>
</dbReference>
<dbReference type="InterPro" id="IPR012312">
    <property type="entry name" value="Hemerythrin-like"/>
</dbReference>
<dbReference type="Proteomes" id="UP000636453">
    <property type="component" value="Unassembled WGS sequence"/>
</dbReference>
<sequence>MQSRHDIYELIHKALRARLSRTLVAIGQLDADEDDCVREVVEETRTTLAMMRGHLQAENAFVHAAMEARAAGSTARIAGEHEHHEQDIRALEDACAALAAAEPATRAALARRLYVQFDGFVQENLEHMRYEERHHNAVLWSHYSDEEILGIERALVASIPPDKMALYLHSMIPAVPTRDRAKVLGGVRASAPPEAFAAIYAAATALLDGKARRRLEAAMAGAPLHAAA</sequence>
<dbReference type="CDD" id="cd12109">
    <property type="entry name" value="Hr_FBXL5"/>
    <property type="match status" value="1"/>
</dbReference>